<protein>
    <submittedName>
        <fullName evidence="2">Non-homologous end-joining DNA ligase</fullName>
        <ecNumber evidence="2">6.5.1.1</ecNumber>
    </submittedName>
</protein>
<comment type="caution">
    <text evidence="2">The sequence shown here is derived from an EMBL/GenBank/DDBJ whole genome shotgun (WGS) entry which is preliminary data.</text>
</comment>
<dbReference type="AlphaFoldDB" id="A0A934STZ3"/>
<dbReference type="RefSeq" id="WP_200594455.1">
    <property type="nucleotide sequence ID" value="NZ_JAEPBG010000008.1"/>
</dbReference>
<evidence type="ECO:0000313" key="3">
    <source>
        <dbReference type="Proteomes" id="UP000622890"/>
    </source>
</evidence>
<dbReference type="Pfam" id="PF21686">
    <property type="entry name" value="LigD_Prim-Pol"/>
    <property type="match status" value="1"/>
</dbReference>
<evidence type="ECO:0000313" key="2">
    <source>
        <dbReference type="EMBL" id="MBK4736741.1"/>
    </source>
</evidence>
<keyword evidence="2" id="KW-0436">Ligase</keyword>
<feature type="domain" description="DNA ligase D polymerase" evidence="1">
    <location>
        <begin position="32"/>
        <end position="286"/>
    </location>
</feature>
<reference evidence="2" key="1">
    <citation type="submission" date="2021-01" db="EMBL/GenBank/DDBJ databases">
        <title>Genome sequence of strain Noviherbaspirillum sp. DKR-6.</title>
        <authorList>
            <person name="Chaudhary D.K."/>
        </authorList>
    </citation>
    <scope>NUCLEOTIDE SEQUENCE</scope>
    <source>
        <strain evidence="2">DKR-6</strain>
    </source>
</reference>
<dbReference type="Proteomes" id="UP000622890">
    <property type="component" value="Unassembled WGS sequence"/>
</dbReference>
<dbReference type="Gene3D" id="3.90.920.10">
    <property type="entry name" value="DNA primase, PRIM domain"/>
    <property type="match status" value="1"/>
</dbReference>
<dbReference type="EC" id="6.5.1.1" evidence="2"/>
<dbReference type="PANTHER" id="PTHR42705:SF2">
    <property type="entry name" value="BIFUNCTIONAL NON-HOMOLOGOUS END JOINING PROTEIN LIGD"/>
    <property type="match status" value="1"/>
</dbReference>
<keyword evidence="3" id="KW-1185">Reference proteome</keyword>
<dbReference type="InterPro" id="IPR052171">
    <property type="entry name" value="NHEJ_LigD"/>
</dbReference>
<dbReference type="InterPro" id="IPR014145">
    <property type="entry name" value="LigD_pol_dom"/>
</dbReference>
<accession>A0A934STZ3</accession>
<sequence>MKSNTSPAPDAAVAGVRLTHPERLLYPQAGLTKLDLARYAQDMAAWILPHIERRPLTLVRCPQGADHACFFQKHAQETLPDGIERIAVPDAKQAQTWYMMANSSAALVGLVQISALEWHTWGASAPRLEQPDRIIFDLDPAPDVPWSDTVASARLLRELLRRCGMQSYVKTTGGKGLHLVLPIVPEHGWEAVRAWSRAVAERVEARWPERFVSDMSKSKRDGRIFIDYLRNAIEATAVAPYSPRAKPHAPVSTPLAWEELDASLHPDSLTVLTVRQRMAKRREDPWSGYFTLDQRLDPDRMP</sequence>
<evidence type="ECO:0000259" key="1">
    <source>
        <dbReference type="Pfam" id="PF21686"/>
    </source>
</evidence>
<dbReference type="NCBIfam" id="TIGR02778">
    <property type="entry name" value="ligD_pol"/>
    <property type="match status" value="1"/>
</dbReference>
<dbReference type="GO" id="GO:0003910">
    <property type="term" value="F:DNA ligase (ATP) activity"/>
    <property type="evidence" value="ECO:0007669"/>
    <property type="project" value="UniProtKB-EC"/>
</dbReference>
<name>A0A934STZ3_9BURK</name>
<dbReference type="PANTHER" id="PTHR42705">
    <property type="entry name" value="BIFUNCTIONAL NON-HOMOLOGOUS END JOINING PROTEIN LIGD"/>
    <property type="match status" value="1"/>
</dbReference>
<proteinExistence type="predicted"/>
<gene>
    <name evidence="2" type="primary">ligD</name>
    <name evidence="2" type="ORF">JJB74_19110</name>
</gene>
<dbReference type="EMBL" id="JAEPBG010000008">
    <property type="protein sequence ID" value="MBK4736741.1"/>
    <property type="molecule type" value="Genomic_DNA"/>
</dbReference>
<organism evidence="2 3">
    <name type="scientific">Noviherbaspirillum pedocola</name>
    <dbReference type="NCBI Taxonomy" id="2801341"/>
    <lineage>
        <taxon>Bacteria</taxon>
        <taxon>Pseudomonadati</taxon>
        <taxon>Pseudomonadota</taxon>
        <taxon>Betaproteobacteria</taxon>
        <taxon>Burkholderiales</taxon>
        <taxon>Oxalobacteraceae</taxon>
        <taxon>Noviherbaspirillum</taxon>
    </lineage>
</organism>